<comment type="caution">
    <text evidence="4">The sequence shown here is derived from an EMBL/GenBank/DDBJ whole genome shotgun (WGS) entry which is preliminary data.</text>
</comment>
<reference evidence="4" key="2">
    <citation type="journal article" date="2021" name="PeerJ">
        <title>Extensive microbial diversity within the chicken gut microbiome revealed by metagenomics and culture.</title>
        <authorList>
            <person name="Gilroy R."/>
            <person name="Ravi A."/>
            <person name="Getino M."/>
            <person name="Pursley I."/>
            <person name="Horton D.L."/>
            <person name="Alikhan N.F."/>
            <person name="Baker D."/>
            <person name="Gharbi K."/>
            <person name="Hall N."/>
            <person name="Watson M."/>
            <person name="Adriaenssens E.M."/>
            <person name="Foster-Nyarko E."/>
            <person name="Jarju S."/>
            <person name="Secka A."/>
            <person name="Antonio M."/>
            <person name="Oren A."/>
            <person name="Chaudhuri R.R."/>
            <person name="La Ragione R."/>
            <person name="Hildebrand F."/>
            <person name="Pallen M.J."/>
        </authorList>
    </citation>
    <scope>NUCLEOTIDE SEQUENCE</scope>
    <source>
        <strain evidence="4">CHK188-20938</strain>
    </source>
</reference>
<dbReference type="PANTHER" id="PTHR31302">
    <property type="entry name" value="TRANSMEMBRANE PROTEIN WITH METALLOPHOSPHOESTERASE DOMAIN-RELATED"/>
    <property type="match status" value="1"/>
</dbReference>
<protein>
    <submittedName>
        <fullName evidence="4">Metallophosphoesterase</fullName>
    </submittedName>
</protein>
<evidence type="ECO:0000313" key="4">
    <source>
        <dbReference type="EMBL" id="HIV24551.1"/>
    </source>
</evidence>
<gene>
    <name evidence="4" type="ORF">IAB71_02000</name>
</gene>
<organism evidence="4 5">
    <name type="scientific">Candidatus Scatomonas pullistercoris</name>
    <dbReference type="NCBI Taxonomy" id="2840920"/>
    <lineage>
        <taxon>Bacteria</taxon>
        <taxon>Bacillati</taxon>
        <taxon>Bacillota</taxon>
        <taxon>Clostridia</taxon>
        <taxon>Lachnospirales</taxon>
        <taxon>Lachnospiraceae</taxon>
        <taxon>Lachnospiraceae incertae sedis</taxon>
        <taxon>Candidatus Scatomonas</taxon>
    </lineage>
</organism>
<dbReference type="InterPro" id="IPR029052">
    <property type="entry name" value="Metallo-depent_PP-like"/>
</dbReference>
<dbReference type="InterPro" id="IPR004843">
    <property type="entry name" value="Calcineurin-like_PHP"/>
</dbReference>
<dbReference type="GO" id="GO:0009245">
    <property type="term" value="P:lipid A biosynthetic process"/>
    <property type="evidence" value="ECO:0007669"/>
    <property type="project" value="TreeGrafter"/>
</dbReference>
<reference evidence="4" key="1">
    <citation type="submission" date="2020-10" db="EMBL/GenBank/DDBJ databases">
        <authorList>
            <person name="Gilroy R."/>
        </authorList>
    </citation>
    <scope>NUCLEOTIDE SEQUENCE</scope>
    <source>
        <strain evidence="4">CHK188-20938</strain>
    </source>
</reference>
<dbReference type="InterPro" id="IPR051158">
    <property type="entry name" value="Metallophosphoesterase_sf"/>
</dbReference>
<name>A0A9D1T9H1_9FIRM</name>
<dbReference type="Proteomes" id="UP000824169">
    <property type="component" value="Unassembled WGS sequence"/>
</dbReference>
<feature type="domain" description="Calcineurin-like phosphoesterase" evidence="3">
    <location>
        <begin position="24"/>
        <end position="203"/>
    </location>
</feature>
<dbReference type="GO" id="GO:0046872">
    <property type="term" value="F:metal ion binding"/>
    <property type="evidence" value="ECO:0007669"/>
    <property type="project" value="UniProtKB-KW"/>
</dbReference>
<evidence type="ECO:0000256" key="2">
    <source>
        <dbReference type="ARBA" id="ARBA00022801"/>
    </source>
</evidence>
<dbReference type="AlphaFoldDB" id="A0A9D1T9H1"/>
<evidence type="ECO:0000259" key="3">
    <source>
        <dbReference type="Pfam" id="PF00149"/>
    </source>
</evidence>
<dbReference type="Pfam" id="PF00149">
    <property type="entry name" value="Metallophos"/>
    <property type="match status" value="1"/>
</dbReference>
<dbReference type="PANTHER" id="PTHR31302:SF31">
    <property type="entry name" value="PHOSPHODIESTERASE YAEI"/>
    <property type="match status" value="1"/>
</dbReference>
<dbReference type="GO" id="GO:0008758">
    <property type="term" value="F:UDP-2,3-diacylglucosamine hydrolase activity"/>
    <property type="evidence" value="ECO:0007669"/>
    <property type="project" value="TreeGrafter"/>
</dbReference>
<keyword evidence="1" id="KW-0479">Metal-binding</keyword>
<accession>A0A9D1T9H1</accession>
<dbReference type="EMBL" id="DVOO01000008">
    <property type="protein sequence ID" value="HIV24551.1"/>
    <property type="molecule type" value="Genomic_DNA"/>
</dbReference>
<dbReference type="SUPFAM" id="SSF56300">
    <property type="entry name" value="Metallo-dependent phosphatases"/>
    <property type="match status" value="1"/>
</dbReference>
<sequence>MKKFTVKNYDLRDKNGSGPERQPLRFAFLTDLHSVCIGDHNGTLLAAVRRAEPDAVLCGGDMIVGKPGQTPETALALLRRLREEYPVIHALGNHEYRAKIYPEIYGKLYREYTEELLKLGVTLLDNGRCSLTLHGRKVTVYGLSISREYYQRFARRNLPVQALTGLLGNPDPDSFSILLAHNPEHMDAYFSWGADLTLCGHYHGGILRFGEHRGLVSPDFRLFPREAHGLFERGAGRVIVGAGLGEHTLPLRLHNPRELVTITV</sequence>
<dbReference type="Gene3D" id="3.60.21.10">
    <property type="match status" value="1"/>
</dbReference>
<proteinExistence type="predicted"/>
<evidence type="ECO:0000256" key="1">
    <source>
        <dbReference type="ARBA" id="ARBA00022723"/>
    </source>
</evidence>
<evidence type="ECO:0000313" key="5">
    <source>
        <dbReference type="Proteomes" id="UP000824169"/>
    </source>
</evidence>
<keyword evidence="2" id="KW-0378">Hydrolase</keyword>
<dbReference type="GO" id="GO:0016020">
    <property type="term" value="C:membrane"/>
    <property type="evidence" value="ECO:0007669"/>
    <property type="project" value="GOC"/>
</dbReference>